<keyword evidence="1" id="KW-0472">Membrane</keyword>
<dbReference type="InterPro" id="IPR009827">
    <property type="entry name" value="MatC_N"/>
</dbReference>
<feature type="transmembrane region" description="Helical" evidence="1">
    <location>
        <begin position="236"/>
        <end position="264"/>
    </location>
</feature>
<feature type="transmembrane region" description="Helical" evidence="1">
    <location>
        <begin position="145"/>
        <end position="165"/>
    </location>
</feature>
<evidence type="ECO:0000313" key="3">
    <source>
        <dbReference type="EMBL" id="OQJ62382.1"/>
    </source>
</evidence>
<feature type="transmembrane region" description="Helical" evidence="1">
    <location>
        <begin position="92"/>
        <end position="125"/>
    </location>
</feature>
<evidence type="ECO:0000256" key="1">
    <source>
        <dbReference type="SAM" id="Phobius"/>
    </source>
</evidence>
<dbReference type="AlphaFoldDB" id="A0A225CKW2"/>
<feature type="transmembrane region" description="Helical" evidence="1">
    <location>
        <begin position="52"/>
        <end position="71"/>
    </location>
</feature>
<dbReference type="RefSeq" id="WP_094126877.1">
    <property type="nucleotide sequence ID" value="NZ_CP040788.1"/>
</dbReference>
<evidence type="ECO:0000313" key="4">
    <source>
        <dbReference type="Proteomes" id="UP000215316"/>
    </source>
</evidence>
<gene>
    <name evidence="3" type="ORF">B5P24_04845</name>
</gene>
<accession>A0A225CKW2</accession>
<evidence type="ECO:0000259" key="2">
    <source>
        <dbReference type="Pfam" id="PF07158"/>
    </source>
</evidence>
<feature type="transmembrane region" description="Helical" evidence="1">
    <location>
        <begin position="358"/>
        <end position="388"/>
    </location>
</feature>
<dbReference type="Proteomes" id="UP000215316">
    <property type="component" value="Unassembled WGS sequence"/>
</dbReference>
<dbReference type="Pfam" id="PF07158">
    <property type="entry name" value="MatC_N"/>
    <property type="match status" value="1"/>
</dbReference>
<feature type="transmembrane region" description="Helical" evidence="1">
    <location>
        <begin position="177"/>
        <end position="198"/>
    </location>
</feature>
<feature type="transmembrane region" description="Helical" evidence="1">
    <location>
        <begin position="12"/>
        <end position="40"/>
    </location>
</feature>
<protein>
    <submittedName>
        <fullName evidence="3">C4-dicarboxylate ABC transporter</fullName>
    </submittedName>
</protein>
<proteinExistence type="predicted"/>
<sequence>MSSIEIIPLIGLVVMFVIATVFPINIGFLGFIGAFLVGAIAFGYDDKEILEVFPSSIVLTIIGVTYFFGMAKQNGTIDLMVSACIRAVRGKLYLIPWVFFLVAAFLTSLGTFSPAAVALIAPAAMSFAGRTRMSPLVMGIMTINGAHAGAFSPISVSGVLVRDIVEGNGLTLDPWQLFFSSFGINTLLSVLTVAAYAVTSRVKTLEYTATGSVMTIEDDAVDADHVPLTRVRMLTLALIAAILVIVLVGHQPISFVAIAAGVLLSFTDLKNTSRTIAGISWPTVLLVGGMVTYIAMLEELGTIDDLADMALLIGAPVVVALVLCYVIGVSSAFASSTALLAAIIPLSLPLLQLGELPVVGVVAALSIAATVVDVSPFSTNGALVLANAQGIDRNVFYRQLLLNAGAVVAVAPLICWVLLVVIPNAFA</sequence>
<dbReference type="EMBL" id="MZMQ01000001">
    <property type="protein sequence ID" value="OQJ62382.1"/>
    <property type="molecule type" value="Genomic_DNA"/>
</dbReference>
<keyword evidence="1" id="KW-0812">Transmembrane</keyword>
<name>A0A225CKW2_9MICO</name>
<organism evidence="3 4">
    <name type="scientific">Clavibacter tessellarius</name>
    <dbReference type="NCBI Taxonomy" id="31965"/>
    <lineage>
        <taxon>Bacteria</taxon>
        <taxon>Bacillati</taxon>
        <taxon>Actinomycetota</taxon>
        <taxon>Actinomycetes</taxon>
        <taxon>Micrococcales</taxon>
        <taxon>Microbacteriaceae</taxon>
        <taxon>Clavibacter</taxon>
    </lineage>
</organism>
<feature type="transmembrane region" description="Helical" evidence="1">
    <location>
        <begin position="276"/>
        <end position="297"/>
    </location>
</feature>
<keyword evidence="1" id="KW-1133">Transmembrane helix</keyword>
<keyword evidence="4" id="KW-1185">Reference proteome</keyword>
<feature type="domain" description="Dicarboxylate carrier MatC N-terminal" evidence="2">
    <location>
        <begin position="3"/>
        <end position="150"/>
    </location>
</feature>
<comment type="caution">
    <text evidence="3">The sequence shown here is derived from an EMBL/GenBank/DDBJ whole genome shotgun (WGS) entry which is preliminary data.</text>
</comment>
<dbReference type="OrthoDB" id="8738207at2"/>
<feature type="transmembrane region" description="Helical" evidence="1">
    <location>
        <begin position="309"/>
        <end position="327"/>
    </location>
</feature>
<feature type="transmembrane region" description="Helical" evidence="1">
    <location>
        <begin position="400"/>
        <end position="422"/>
    </location>
</feature>
<reference evidence="3" key="1">
    <citation type="submission" date="2017-08" db="EMBL/GenBank/DDBJ databases">
        <title>Genomes of multiple Clavibacter strains from different subspecies.</title>
        <authorList>
            <person name="Yuan X.-K."/>
            <person name="Li X.-S."/>
            <person name="Nie J."/>
            <person name="De Boer S.H."/>
        </authorList>
    </citation>
    <scope>NUCLEOTIDE SEQUENCE [LARGE SCALE GENOMIC DNA]</scope>
    <source>
        <strain evidence="3">ATCC 33566</strain>
    </source>
</reference>